<evidence type="ECO:0000313" key="2">
    <source>
        <dbReference type="EMBL" id="CAK0816099.1"/>
    </source>
</evidence>
<dbReference type="PANTHER" id="PTHR10491">
    <property type="entry name" value="DTDP-4-DEHYDRORHAMNOSE REDUCTASE"/>
    <property type="match status" value="1"/>
</dbReference>
<proteinExistence type="predicted"/>
<organism evidence="2 3">
    <name type="scientific">Prorocentrum cordatum</name>
    <dbReference type="NCBI Taxonomy" id="2364126"/>
    <lineage>
        <taxon>Eukaryota</taxon>
        <taxon>Sar</taxon>
        <taxon>Alveolata</taxon>
        <taxon>Dinophyceae</taxon>
        <taxon>Prorocentrales</taxon>
        <taxon>Prorocentraceae</taxon>
        <taxon>Prorocentrum</taxon>
    </lineage>
</organism>
<dbReference type="InterPro" id="IPR036291">
    <property type="entry name" value="NAD(P)-bd_dom_sf"/>
</dbReference>
<dbReference type="Gene3D" id="3.40.50.720">
    <property type="entry name" value="NAD(P)-binding Rossmann-like Domain"/>
    <property type="match status" value="1"/>
</dbReference>
<comment type="caution">
    <text evidence="2">The sequence shown here is derived from an EMBL/GenBank/DDBJ whole genome shotgun (WGS) entry which is preliminary data.</text>
</comment>
<name>A0ABN9RDR6_9DINO</name>
<evidence type="ECO:0000259" key="1">
    <source>
        <dbReference type="Pfam" id="PF01370"/>
    </source>
</evidence>
<dbReference type="Proteomes" id="UP001189429">
    <property type="component" value="Unassembled WGS sequence"/>
</dbReference>
<feature type="domain" description="NAD-dependent epimerase/dehydratase" evidence="1">
    <location>
        <begin position="9"/>
        <end position="149"/>
    </location>
</feature>
<gene>
    <name evidence="2" type="ORF">PCOR1329_LOCUS19169</name>
</gene>
<sequence>MQDAYDFVLMGPVGFIGAAILKSLESAGYKTLATRMRLQDRMGFEKLLDENRPKIGVICAAGERGRPNISWCDSHPVETLDANITCQFGIAAACKARGLHCVLIGTAIIYEPFPDNPSYRFKEEDPPNVKDPGVYTALRIKQEELLKYFDNVLTLRVLYPVSNDLDPRGLIGKLARFKRVDKVRTSVTIFESLCPLIPELCKRGSTGVLNFAASGTVSYVDIIEELAKRAPPGWTPPPFSEGAGRAAPELDVARLAAASGQPVPDATETVRRIIRTMPEAELAQLLRSAL</sequence>
<dbReference type="InterPro" id="IPR001509">
    <property type="entry name" value="Epimerase_deHydtase"/>
</dbReference>
<evidence type="ECO:0000313" key="3">
    <source>
        <dbReference type="Proteomes" id="UP001189429"/>
    </source>
</evidence>
<reference evidence="2" key="1">
    <citation type="submission" date="2023-10" db="EMBL/GenBank/DDBJ databases">
        <authorList>
            <person name="Chen Y."/>
            <person name="Shah S."/>
            <person name="Dougan E. K."/>
            <person name="Thang M."/>
            <person name="Chan C."/>
        </authorList>
    </citation>
    <scope>NUCLEOTIDE SEQUENCE [LARGE SCALE GENOMIC DNA]</scope>
</reference>
<dbReference type="Pfam" id="PF01370">
    <property type="entry name" value="Epimerase"/>
    <property type="match status" value="1"/>
</dbReference>
<keyword evidence="3" id="KW-1185">Reference proteome</keyword>
<dbReference type="PANTHER" id="PTHR10491:SF4">
    <property type="entry name" value="METHIONINE ADENOSYLTRANSFERASE 2 SUBUNIT BETA"/>
    <property type="match status" value="1"/>
</dbReference>
<dbReference type="InterPro" id="IPR005913">
    <property type="entry name" value="dTDP_dehydrorham_reduct"/>
</dbReference>
<accession>A0ABN9RDR6</accession>
<protein>
    <recommendedName>
        <fullName evidence="1">NAD-dependent epimerase/dehydratase domain-containing protein</fullName>
    </recommendedName>
</protein>
<dbReference type="SUPFAM" id="SSF51735">
    <property type="entry name" value="NAD(P)-binding Rossmann-fold domains"/>
    <property type="match status" value="1"/>
</dbReference>
<dbReference type="EMBL" id="CAUYUJ010006101">
    <property type="protein sequence ID" value="CAK0816099.1"/>
    <property type="molecule type" value="Genomic_DNA"/>
</dbReference>